<accession>A0A2N0NH07</accession>
<sequence length="154" mass="17179">SPLLLDNTVPDGQYRPLWALSRDRNTHTLLVGRVCITYSKKGFAIISHWLPTAGPNSISFRPCPGCSHHVPKYATLSVIKWRCTSERCFLQIQLADTVAYPIKNAKVFATGRLRLLAETRGFQQNGVRETAKTSFAKSSRNAETVKPIKIAKLP</sequence>
<reference evidence="1 2" key="1">
    <citation type="submission" date="2016-04" db="EMBL/GenBank/DDBJ databases">
        <title>Genome analyses suggest a sexual origin of heterokaryosis in a supposedly ancient asexual fungus.</title>
        <authorList>
            <person name="Ropars J."/>
            <person name="Sedzielewska K."/>
            <person name="Noel J."/>
            <person name="Charron P."/>
            <person name="Farinelli L."/>
            <person name="Marton T."/>
            <person name="Kruger M."/>
            <person name="Pelin A."/>
            <person name="Brachmann A."/>
            <person name="Corradi N."/>
        </authorList>
    </citation>
    <scope>NUCLEOTIDE SEQUENCE [LARGE SCALE GENOMIC DNA]</scope>
    <source>
        <strain evidence="1 2">A5</strain>
    </source>
</reference>
<evidence type="ECO:0000313" key="2">
    <source>
        <dbReference type="Proteomes" id="UP000232722"/>
    </source>
</evidence>
<dbReference type="EMBL" id="LLXJ01007130">
    <property type="protein sequence ID" value="PKB93846.1"/>
    <property type="molecule type" value="Genomic_DNA"/>
</dbReference>
<comment type="caution">
    <text evidence="1">The sequence shown here is derived from an EMBL/GenBank/DDBJ whole genome shotgun (WGS) entry which is preliminary data.</text>
</comment>
<name>A0A2N0NH07_9GLOM</name>
<protein>
    <submittedName>
        <fullName evidence="1">Uncharacterized protein</fullName>
    </submittedName>
</protein>
<dbReference type="Proteomes" id="UP000232722">
    <property type="component" value="Unassembled WGS sequence"/>
</dbReference>
<gene>
    <name evidence="1" type="ORF">RhiirA5_440164</name>
</gene>
<feature type="non-terminal residue" evidence="1">
    <location>
        <position position="1"/>
    </location>
</feature>
<organism evidence="1 2">
    <name type="scientific">Rhizophagus irregularis</name>
    <dbReference type="NCBI Taxonomy" id="588596"/>
    <lineage>
        <taxon>Eukaryota</taxon>
        <taxon>Fungi</taxon>
        <taxon>Fungi incertae sedis</taxon>
        <taxon>Mucoromycota</taxon>
        <taxon>Glomeromycotina</taxon>
        <taxon>Glomeromycetes</taxon>
        <taxon>Glomerales</taxon>
        <taxon>Glomeraceae</taxon>
        <taxon>Rhizophagus</taxon>
    </lineage>
</organism>
<proteinExistence type="predicted"/>
<reference evidence="1 2" key="2">
    <citation type="submission" date="2017-09" db="EMBL/GenBank/DDBJ databases">
        <title>Extensive intraspecific genome diversity in a model arbuscular mycorrhizal fungus.</title>
        <authorList>
            <person name="Chen E.C."/>
            <person name="Morin E."/>
            <person name="Beaudet D."/>
            <person name="Noel J."/>
            <person name="Ndikumana S."/>
            <person name="Charron P."/>
            <person name="St-Onge C."/>
            <person name="Giorgi J."/>
            <person name="Grigoriev I.V."/>
            <person name="Roux C."/>
            <person name="Martin F.M."/>
            <person name="Corradi N."/>
        </authorList>
    </citation>
    <scope>NUCLEOTIDE SEQUENCE [LARGE SCALE GENOMIC DNA]</scope>
    <source>
        <strain evidence="1 2">A5</strain>
    </source>
</reference>
<evidence type="ECO:0000313" key="1">
    <source>
        <dbReference type="EMBL" id="PKB93846.1"/>
    </source>
</evidence>
<dbReference type="AlphaFoldDB" id="A0A2N0NH07"/>